<evidence type="ECO:0000313" key="2">
    <source>
        <dbReference type="EMBL" id="MFC3454923.1"/>
    </source>
</evidence>
<organism evidence="2 3">
    <name type="scientific">Amycolatopsis speibonae</name>
    <dbReference type="NCBI Taxonomy" id="1450224"/>
    <lineage>
        <taxon>Bacteria</taxon>
        <taxon>Bacillati</taxon>
        <taxon>Actinomycetota</taxon>
        <taxon>Actinomycetes</taxon>
        <taxon>Pseudonocardiales</taxon>
        <taxon>Pseudonocardiaceae</taxon>
        <taxon>Amycolatopsis</taxon>
    </lineage>
</organism>
<evidence type="ECO:0000256" key="1">
    <source>
        <dbReference type="SAM" id="MobiDB-lite"/>
    </source>
</evidence>
<name>A0ABV7PA16_9PSEU</name>
<feature type="compositionally biased region" description="Basic and acidic residues" evidence="1">
    <location>
        <begin position="40"/>
        <end position="54"/>
    </location>
</feature>
<proteinExistence type="predicted"/>
<evidence type="ECO:0000313" key="3">
    <source>
        <dbReference type="Proteomes" id="UP001595645"/>
    </source>
</evidence>
<accession>A0ABV7PA16</accession>
<dbReference type="EMBL" id="JBHRWK010000076">
    <property type="protein sequence ID" value="MFC3454923.1"/>
    <property type="molecule type" value="Genomic_DNA"/>
</dbReference>
<reference evidence="3" key="1">
    <citation type="journal article" date="2019" name="Int. J. Syst. Evol. Microbiol.">
        <title>The Global Catalogue of Microorganisms (GCM) 10K type strain sequencing project: providing services to taxonomists for standard genome sequencing and annotation.</title>
        <authorList>
            <consortium name="The Broad Institute Genomics Platform"/>
            <consortium name="The Broad Institute Genome Sequencing Center for Infectious Disease"/>
            <person name="Wu L."/>
            <person name="Ma J."/>
        </authorList>
    </citation>
    <scope>NUCLEOTIDE SEQUENCE [LARGE SCALE GENOMIC DNA]</scope>
    <source>
        <strain evidence="3">CGMCC 4.7676</strain>
    </source>
</reference>
<dbReference type="Proteomes" id="UP001595645">
    <property type="component" value="Unassembled WGS sequence"/>
</dbReference>
<feature type="region of interest" description="Disordered" evidence="1">
    <location>
        <begin position="27"/>
        <end position="54"/>
    </location>
</feature>
<dbReference type="RefSeq" id="WP_378244882.1">
    <property type="nucleotide sequence ID" value="NZ_JBHRWK010000076.1"/>
</dbReference>
<keyword evidence="3" id="KW-1185">Reference proteome</keyword>
<protein>
    <submittedName>
        <fullName evidence="2">Uncharacterized protein</fullName>
    </submittedName>
</protein>
<sequence length="54" mass="5747">MTVTTEDHVELCGTPIFDSLVEETRRAAAGHDALPQGGKESSEVTEHHGDAGQE</sequence>
<gene>
    <name evidence="2" type="ORF">ACFOSH_36280</name>
</gene>
<comment type="caution">
    <text evidence="2">The sequence shown here is derived from an EMBL/GenBank/DDBJ whole genome shotgun (WGS) entry which is preliminary data.</text>
</comment>